<evidence type="ECO:0000313" key="3">
    <source>
        <dbReference type="Proteomes" id="UP000280685"/>
    </source>
</evidence>
<organism evidence="2 3">
    <name type="scientific">Podospora comata</name>
    <dbReference type="NCBI Taxonomy" id="48703"/>
    <lineage>
        <taxon>Eukaryota</taxon>
        <taxon>Fungi</taxon>
        <taxon>Dikarya</taxon>
        <taxon>Ascomycota</taxon>
        <taxon>Pezizomycotina</taxon>
        <taxon>Sordariomycetes</taxon>
        <taxon>Sordariomycetidae</taxon>
        <taxon>Sordariales</taxon>
        <taxon>Podosporaceae</taxon>
        <taxon>Podospora</taxon>
    </lineage>
</organism>
<name>A0ABY6SM71_PODCO</name>
<dbReference type="InterPro" id="IPR051289">
    <property type="entry name" value="LAGLIDADG_Endonuclease"/>
</dbReference>
<evidence type="ECO:0000313" key="2">
    <source>
        <dbReference type="EMBL" id="VBB87367.1"/>
    </source>
</evidence>
<sequence>MIINLCFGVVIFFSVVAVHKYMASLHLNVSDTKASLPTIGVVHKNALKKGNKTLRLDKKEYISIPSSFLAFLVGLIDGDGYIQISKTPKGFITMKLVISLHLEDLSILEYIHSVLKLGKINIYKDLRSPTCKLVINKTDLQEVLFPLLLYNNIFFLTNTRVDQFNLAMYILKNDIKLYNEIPNVDNIPTIFEIPNNPLDYTLLHFFKNWIVGFTCSEGSFFIKSNNDGCFQLKQRIHSNLFEAFKLIFDTNRKIDTTNNYSQFGVSSKSDIQKVINFFSFSGLHPLIGLKYIQYVNWLNNLRESSRYSSLNYPE</sequence>
<geneLocation type="mitochondrion" evidence="2"/>
<accession>A0ABY6SM71</accession>
<dbReference type="Gene3D" id="3.10.28.10">
    <property type="entry name" value="Homing endonucleases"/>
    <property type="match status" value="2"/>
</dbReference>
<keyword evidence="2" id="KW-0496">Mitochondrion</keyword>
<dbReference type="InterPro" id="IPR027434">
    <property type="entry name" value="Homing_endonucl"/>
</dbReference>
<dbReference type="PANTHER" id="PTHR36181">
    <property type="entry name" value="INTRON-ENCODED ENDONUCLEASE AI3-RELATED"/>
    <property type="match status" value="1"/>
</dbReference>
<evidence type="ECO:0000259" key="1">
    <source>
        <dbReference type="Pfam" id="PF00961"/>
    </source>
</evidence>
<feature type="domain" description="Homing endonuclease LAGLIDADG" evidence="1">
    <location>
        <begin position="210"/>
        <end position="299"/>
    </location>
</feature>
<dbReference type="InterPro" id="IPR004860">
    <property type="entry name" value="LAGLIDADG_dom"/>
</dbReference>
<feature type="domain" description="Homing endonuclease LAGLIDADG" evidence="1">
    <location>
        <begin position="72"/>
        <end position="162"/>
    </location>
</feature>
<dbReference type="PANTHER" id="PTHR36181:SF3">
    <property type="entry name" value="INTRON-ENCODED DNA ENDONUCLEASE AI5 BETA"/>
    <property type="match status" value="1"/>
</dbReference>
<gene>
    <name evidence="2" type="ORF">PAMITO_ORF302</name>
</gene>
<proteinExistence type="predicted"/>
<reference evidence="2" key="1">
    <citation type="submission" date="2018-02" db="EMBL/GenBank/DDBJ databases">
        <authorList>
            <person name="Silar P."/>
        </authorList>
    </citation>
    <scope>NUCLEOTIDE SEQUENCE [LARGE SCALE GENOMIC DNA]</scope>
    <source>
        <strain evidence="2">T</strain>
    </source>
</reference>
<dbReference type="SUPFAM" id="SSF55608">
    <property type="entry name" value="Homing endonucleases"/>
    <property type="match status" value="2"/>
</dbReference>
<dbReference type="EMBL" id="LR026971">
    <property type="protein sequence ID" value="VBB87367.1"/>
    <property type="molecule type" value="Genomic_DNA"/>
</dbReference>
<dbReference type="Proteomes" id="UP000280685">
    <property type="component" value="Mitochondrion MT"/>
</dbReference>
<protein>
    <submittedName>
        <fullName evidence="2">Dod COI i15 grp IB protein</fullName>
    </submittedName>
</protein>
<keyword evidence="3" id="KW-1185">Reference proteome</keyword>
<dbReference type="Pfam" id="PF00961">
    <property type="entry name" value="LAGLIDADG_1"/>
    <property type="match status" value="2"/>
</dbReference>
<feature type="non-terminal residue" evidence="2">
    <location>
        <position position="314"/>
    </location>
</feature>